<evidence type="ECO:0008006" key="11">
    <source>
        <dbReference type="Google" id="ProtNLM"/>
    </source>
</evidence>
<evidence type="ECO:0000313" key="10">
    <source>
        <dbReference type="Proteomes" id="UP000494165"/>
    </source>
</evidence>
<evidence type="ECO:0000259" key="8">
    <source>
        <dbReference type="SMART" id="SM01424"/>
    </source>
</evidence>
<accession>A0A8S1DQT2</accession>
<evidence type="ECO:0000313" key="9">
    <source>
        <dbReference type="EMBL" id="CAB3386194.1"/>
    </source>
</evidence>
<dbReference type="InterPro" id="IPR006933">
    <property type="entry name" value="HAP1_N"/>
</dbReference>
<evidence type="ECO:0000256" key="5">
    <source>
        <dbReference type="SAM" id="Coils"/>
    </source>
</evidence>
<feature type="coiled-coil region" evidence="5">
    <location>
        <begin position="179"/>
        <end position="213"/>
    </location>
</feature>
<reference evidence="9 10" key="1">
    <citation type="submission" date="2020-04" db="EMBL/GenBank/DDBJ databases">
        <authorList>
            <person name="Alioto T."/>
            <person name="Alioto T."/>
            <person name="Gomez Garrido J."/>
        </authorList>
    </citation>
    <scope>NUCLEOTIDE SEQUENCE [LARGE SCALE GENOMIC DNA]</scope>
</reference>
<dbReference type="GO" id="GO:0048311">
    <property type="term" value="P:mitochondrion distribution"/>
    <property type="evidence" value="ECO:0007669"/>
    <property type="project" value="TreeGrafter"/>
</dbReference>
<evidence type="ECO:0000256" key="1">
    <source>
        <dbReference type="ARBA" id="ARBA00004173"/>
    </source>
</evidence>
<dbReference type="InterPro" id="IPR051946">
    <property type="entry name" value="Intracell_Traff-Reg"/>
</dbReference>
<dbReference type="AlphaFoldDB" id="A0A8S1DQT2"/>
<dbReference type="PANTHER" id="PTHR15751">
    <property type="entry name" value="TRAFFICKING KINESIN-BINDING PROTEIN"/>
    <property type="match status" value="1"/>
</dbReference>
<dbReference type="Pfam" id="PF12448">
    <property type="entry name" value="Milton"/>
    <property type="match status" value="1"/>
</dbReference>
<feature type="region of interest" description="Disordered" evidence="6">
    <location>
        <begin position="92"/>
        <end position="111"/>
    </location>
</feature>
<dbReference type="OrthoDB" id="10067624at2759"/>
<evidence type="ECO:0000256" key="6">
    <source>
        <dbReference type="SAM" id="MobiDB-lite"/>
    </source>
</evidence>
<feature type="region of interest" description="Disordered" evidence="6">
    <location>
        <begin position="467"/>
        <end position="501"/>
    </location>
</feature>
<organism evidence="9 10">
    <name type="scientific">Cloeon dipterum</name>
    <dbReference type="NCBI Taxonomy" id="197152"/>
    <lineage>
        <taxon>Eukaryota</taxon>
        <taxon>Metazoa</taxon>
        <taxon>Ecdysozoa</taxon>
        <taxon>Arthropoda</taxon>
        <taxon>Hexapoda</taxon>
        <taxon>Insecta</taxon>
        <taxon>Pterygota</taxon>
        <taxon>Palaeoptera</taxon>
        <taxon>Ephemeroptera</taxon>
        <taxon>Pisciforma</taxon>
        <taxon>Baetidae</taxon>
        <taxon>Cloeon</taxon>
    </lineage>
</organism>
<dbReference type="InterPro" id="IPR022154">
    <property type="entry name" value="TRAK1/2_C"/>
</dbReference>
<feature type="compositionally biased region" description="Low complexity" evidence="6">
    <location>
        <begin position="467"/>
        <end position="487"/>
    </location>
</feature>
<dbReference type="PANTHER" id="PTHR15751:SF12">
    <property type="entry name" value="TRAFFICKING KINESIN-BINDING PROTEIN MILT"/>
    <property type="match status" value="1"/>
</dbReference>
<sequence>MISMSNKTDASTITDLCSSSDLPEIEVISLVQEAIPFYKLRADSLTQFTGYEHEDWFVPHPALPDEAWHVKLTPDIARETLNYMVQNVNGSGAAEMHNGGPADQASSHEGHGQLPTDIIYHVARDKNREMYLRFISIKLNQVLSGKRVSQMTKTYDDPEAVTRLLEEKEKDLELTARIGQELLAHNKQLEEQVAALETQLKEQHDKLVQTQHELHSKAELLAILAAEDDPSSDPNTPTAAKSVTFDLLQRKVANLEVQNTVLKAEATQIANETAIVEEKEKQLLTDITTQLSAANRERSNLADENVKLDCLKKTNAELTSDNTFLTQQVATTKQTQDLLCAEILDLKEQYAQVLGLLNEAQDQIRKMRKKQLPTARVGVGVGVGTVNQPNMISSLNSTLGAELTTSLVSDASLDSGISVGKPQVPSYRRVFETVRSASRAASNASNASTKSHSPALFPVMSSTMLTSTTSSMPKMSSGISGPSSGSSWPPPPLSHEPLSDMNSLRSTAEVSLSEEMGINCPRLGIPGQPGSLDFKMALGKITAQDVLMKRHRMGLIESEGQNWGCSNPGEACLGGDPFSGDAFHLMCRTPDSIMSTGSSGFTNASWKLPEKLQIVKPIEGSMTLHQWSQLARPSLGSSLDERPRVIARGQSTAASSDAPTRYSLDDLEEDDLDESIYLGKQFESTGMTYTFTNSTVMHPEDLTQVTSSYSGLKVSVGDPVPECQTPRKPGLLSRRNSTSTFSTSLGLAKLLNERGITAAIGSPTISACATPCNSPERPSSPVSGLGFFASGAEYLRKTLEGSYPKSYKRSNSKEVANIRLVDKLEEIGLESILKTSESSNSERKSSLPVASVKERRRPESEIVQCPM</sequence>
<dbReference type="SMART" id="SM01423">
    <property type="entry name" value="Milton"/>
    <property type="match status" value="1"/>
</dbReference>
<dbReference type="EMBL" id="CADEPI010000460">
    <property type="protein sequence ID" value="CAB3386194.1"/>
    <property type="molecule type" value="Genomic_DNA"/>
</dbReference>
<dbReference type="GO" id="GO:0005739">
    <property type="term" value="C:mitochondrion"/>
    <property type="evidence" value="ECO:0007669"/>
    <property type="project" value="UniProtKB-SubCell"/>
</dbReference>
<comment type="similarity">
    <text evidence="2">Belongs to the milton family.</text>
</comment>
<evidence type="ECO:0000259" key="7">
    <source>
        <dbReference type="SMART" id="SM01423"/>
    </source>
</evidence>
<keyword evidence="10" id="KW-1185">Reference proteome</keyword>
<comment type="caution">
    <text evidence="9">The sequence shown here is derived from an EMBL/GenBank/DDBJ whole genome shotgun (WGS) entry which is preliminary data.</text>
</comment>
<proteinExistence type="inferred from homology"/>
<feature type="coiled-coil region" evidence="5">
    <location>
        <begin position="245"/>
        <end position="370"/>
    </location>
</feature>
<dbReference type="GO" id="GO:0031410">
    <property type="term" value="C:cytoplasmic vesicle"/>
    <property type="evidence" value="ECO:0007669"/>
    <property type="project" value="TreeGrafter"/>
</dbReference>
<dbReference type="Proteomes" id="UP000494165">
    <property type="component" value="Unassembled WGS sequence"/>
</dbReference>
<dbReference type="SMART" id="SM01424">
    <property type="entry name" value="HAP1_N"/>
    <property type="match status" value="1"/>
</dbReference>
<dbReference type="GO" id="GO:0017022">
    <property type="term" value="F:myosin binding"/>
    <property type="evidence" value="ECO:0007669"/>
    <property type="project" value="TreeGrafter"/>
</dbReference>
<dbReference type="GO" id="GO:0006605">
    <property type="term" value="P:protein targeting"/>
    <property type="evidence" value="ECO:0007669"/>
    <property type="project" value="TreeGrafter"/>
</dbReference>
<feature type="domain" description="Trafficking kinesin-binding protein C-terminal" evidence="7">
    <location>
        <begin position="430"/>
        <end position="621"/>
    </location>
</feature>
<evidence type="ECO:0000256" key="2">
    <source>
        <dbReference type="ARBA" id="ARBA00007007"/>
    </source>
</evidence>
<keyword evidence="4" id="KW-0496">Mitochondrion</keyword>
<dbReference type="Pfam" id="PF04849">
    <property type="entry name" value="HAP1_N"/>
    <property type="match status" value="1"/>
</dbReference>
<evidence type="ECO:0000256" key="3">
    <source>
        <dbReference type="ARBA" id="ARBA00023054"/>
    </source>
</evidence>
<feature type="domain" description="HAP1 N-terminal" evidence="8">
    <location>
        <begin position="32"/>
        <end position="370"/>
    </location>
</feature>
<keyword evidence="3 5" id="KW-0175">Coiled coil</keyword>
<dbReference type="GO" id="GO:0047496">
    <property type="term" value="P:vesicle transport along microtubule"/>
    <property type="evidence" value="ECO:0007669"/>
    <property type="project" value="TreeGrafter"/>
</dbReference>
<evidence type="ECO:0000256" key="4">
    <source>
        <dbReference type="ARBA" id="ARBA00023128"/>
    </source>
</evidence>
<gene>
    <name evidence="9" type="ORF">CLODIP_2_CD00912</name>
</gene>
<comment type="subcellular location">
    <subcellularLocation>
        <location evidence="1">Mitochondrion</location>
    </subcellularLocation>
</comment>
<feature type="region of interest" description="Disordered" evidence="6">
    <location>
        <begin position="834"/>
        <end position="867"/>
    </location>
</feature>
<protein>
    <recommendedName>
        <fullName evidence="11">HAP1 N-terminal domain-containing protein</fullName>
    </recommendedName>
</protein>
<name>A0A8S1DQT2_9INSE</name>